<proteinExistence type="predicted"/>
<protein>
    <submittedName>
        <fullName evidence="3">Uncharacterized protein</fullName>
    </submittedName>
</protein>
<evidence type="ECO:0000313" key="3">
    <source>
        <dbReference type="EMBL" id="OAA75604.1"/>
    </source>
</evidence>
<feature type="compositionally biased region" description="Low complexity" evidence="1">
    <location>
        <begin position="305"/>
        <end position="318"/>
    </location>
</feature>
<feature type="compositionally biased region" description="Polar residues" evidence="1">
    <location>
        <begin position="473"/>
        <end position="484"/>
    </location>
</feature>
<feature type="compositionally biased region" description="Polar residues" evidence="1">
    <location>
        <begin position="76"/>
        <end position="85"/>
    </location>
</feature>
<feature type="region of interest" description="Disordered" evidence="1">
    <location>
        <begin position="1"/>
        <end position="104"/>
    </location>
</feature>
<keyword evidence="2" id="KW-1133">Transmembrane helix</keyword>
<feature type="compositionally biased region" description="Basic residues" evidence="1">
    <location>
        <begin position="38"/>
        <end position="54"/>
    </location>
</feature>
<gene>
    <name evidence="3" type="ORF">LEL_07592</name>
</gene>
<feature type="compositionally biased region" description="Basic and acidic residues" evidence="1">
    <location>
        <begin position="55"/>
        <end position="67"/>
    </location>
</feature>
<sequence length="559" mass="57642">MTNHLHGPSLLQARESHSVDPSPSLESTSHARSATHLQAHRHAHHPHAHGHTRHRDSSDDNHSDSDQQHPAPLINTAASPAPNSVSAESDLDDRASSDSSSLEARPLAAAVDAALAARADDAASYVTQVVQTVSIVQVVDYSGSPISTSTEYATPNTVVVDPSSGKTISQSGPAFTIAVNPSSLLPGLGSDSSSTPSTTTSTHHTTSTSLQPSSAPIPPSSVSGFPTLSDTSNGTAWGNATAFASPSNSTTRPTTFTQSSNYNISTTLSDFHLLSTSSSSTSLSSTLTDTDTDTDTLTWSSYSSTYSSTPTSTWNSPTVIPTVAGSTEPSSTASTSGSDPLTTQQKQIVGGVVGSIAGVAFIALLVMLALRYRKKKDRGSLPSNRDAPGFAALPASGSDATNSTAERNGAASSVTAAFAALTGKRQSRSAAAGSSDMLEVPSGGERGFYRVSGRKLPSVLYTGGDGYSDPRESTMSQLSNSSEPFNRGDQHFALGTPMRPISGVPIMRSGPARTPVTEANPFADPLPSPPSMGKNDSPPRRPGSSGSARGSSSRFQESI</sequence>
<feature type="compositionally biased region" description="Polar residues" evidence="1">
    <location>
        <begin position="324"/>
        <end position="342"/>
    </location>
</feature>
<dbReference type="EMBL" id="AZHF01000005">
    <property type="protein sequence ID" value="OAA75604.1"/>
    <property type="molecule type" value="Genomic_DNA"/>
</dbReference>
<name>A0A168FTN6_CORDF</name>
<dbReference type="OrthoDB" id="5421784at2759"/>
<feature type="compositionally biased region" description="Low complexity" evidence="1">
    <location>
        <begin position="186"/>
        <end position="214"/>
    </location>
</feature>
<evidence type="ECO:0000256" key="2">
    <source>
        <dbReference type="SAM" id="Phobius"/>
    </source>
</evidence>
<feature type="region of interest" description="Disordered" evidence="1">
    <location>
        <begin position="305"/>
        <end position="342"/>
    </location>
</feature>
<feature type="region of interest" description="Disordered" evidence="1">
    <location>
        <begin position="426"/>
        <end position="449"/>
    </location>
</feature>
<feature type="compositionally biased region" description="Low complexity" evidence="1">
    <location>
        <begin position="542"/>
        <end position="559"/>
    </location>
</feature>
<reference evidence="3 4" key="1">
    <citation type="journal article" date="2016" name="Genome Biol. Evol.">
        <title>Divergent and convergent evolution of fungal pathogenicity.</title>
        <authorList>
            <person name="Shang Y."/>
            <person name="Xiao G."/>
            <person name="Zheng P."/>
            <person name="Cen K."/>
            <person name="Zhan S."/>
            <person name="Wang C."/>
        </authorList>
    </citation>
    <scope>NUCLEOTIDE SEQUENCE [LARGE SCALE GENOMIC DNA]</scope>
    <source>
        <strain evidence="3 4">RCEF 1005</strain>
    </source>
</reference>
<keyword evidence="4" id="KW-1185">Reference proteome</keyword>
<organism evidence="3 4">
    <name type="scientific">Akanthomyces lecanii RCEF 1005</name>
    <dbReference type="NCBI Taxonomy" id="1081108"/>
    <lineage>
        <taxon>Eukaryota</taxon>
        <taxon>Fungi</taxon>
        <taxon>Dikarya</taxon>
        <taxon>Ascomycota</taxon>
        <taxon>Pezizomycotina</taxon>
        <taxon>Sordariomycetes</taxon>
        <taxon>Hypocreomycetidae</taxon>
        <taxon>Hypocreales</taxon>
        <taxon>Cordycipitaceae</taxon>
        <taxon>Akanthomyces</taxon>
        <taxon>Cordyceps confragosa</taxon>
    </lineage>
</organism>
<feature type="transmembrane region" description="Helical" evidence="2">
    <location>
        <begin position="348"/>
        <end position="370"/>
    </location>
</feature>
<feature type="region of interest" description="Disordered" evidence="1">
    <location>
        <begin position="186"/>
        <end position="230"/>
    </location>
</feature>
<feature type="compositionally biased region" description="Polar residues" evidence="1">
    <location>
        <begin position="19"/>
        <end position="32"/>
    </location>
</feature>
<dbReference type="Proteomes" id="UP000076881">
    <property type="component" value="Unassembled WGS sequence"/>
</dbReference>
<dbReference type="STRING" id="1081108.A0A168FTN6"/>
<keyword evidence="2" id="KW-0812">Transmembrane</keyword>
<accession>A0A168FTN6</accession>
<feature type="region of interest" description="Disordered" evidence="1">
    <location>
        <begin position="377"/>
        <end position="408"/>
    </location>
</feature>
<keyword evidence="2" id="KW-0472">Membrane</keyword>
<comment type="caution">
    <text evidence="3">The sequence shown here is derived from an EMBL/GenBank/DDBJ whole genome shotgun (WGS) entry which is preliminary data.</text>
</comment>
<evidence type="ECO:0000256" key="1">
    <source>
        <dbReference type="SAM" id="MobiDB-lite"/>
    </source>
</evidence>
<evidence type="ECO:0000313" key="4">
    <source>
        <dbReference type="Proteomes" id="UP000076881"/>
    </source>
</evidence>
<feature type="region of interest" description="Disordered" evidence="1">
    <location>
        <begin position="505"/>
        <end position="559"/>
    </location>
</feature>
<feature type="region of interest" description="Disordered" evidence="1">
    <location>
        <begin position="461"/>
        <end position="491"/>
    </location>
</feature>
<dbReference type="AlphaFoldDB" id="A0A168FTN6"/>